<comment type="caution">
    <text evidence="1">The sequence shown here is derived from an EMBL/GenBank/DDBJ whole genome shotgun (WGS) entry which is preliminary data.</text>
</comment>
<keyword evidence="1" id="KW-0378">Hydrolase</keyword>
<protein>
    <submittedName>
        <fullName evidence="1">TIGR01459 family HAD-type hydrolase</fullName>
    </submittedName>
</protein>
<accession>A0A9X1YA71</accession>
<proteinExistence type="predicted"/>
<dbReference type="InterPro" id="IPR036412">
    <property type="entry name" value="HAD-like_sf"/>
</dbReference>
<dbReference type="PANTHER" id="PTHR19288:SF90">
    <property type="entry name" value="OS08G0542600 PROTEIN"/>
    <property type="match status" value="1"/>
</dbReference>
<dbReference type="InterPro" id="IPR006357">
    <property type="entry name" value="HAD-SF_hydro_IIA"/>
</dbReference>
<gene>
    <name evidence="1" type="ORF">M0638_11220</name>
</gene>
<dbReference type="Pfam" id="PF13242">
    <property type="entry name" value="Hydrolase_like"/>
    <property type="match status" value="1"/>
</dbReference>
<dbReference type="AlphaFoldDB" id="A0A9X1YA71"/>
<dbReference type="Gene3D" id="3.40.50.1000">
    <property type="entry name" value="HAD superfamily/HAD-like"/>
    <property type="match status" value="2"/>
</dbReference>
<dbReference type="SUPFAM" id="SSF56784">
    <property type="entry name" value="HAD-like"/>
    <property type="match status" value="1"/>
</dbReference>
<dbReference type="EMBL" id="JALPRX010000046">
    <property type="protein sequence ID" value="MCK8784952.1"/>
    <property type="molecule type" value="Genomic_DNA"/>
</dbReference>
<reference evidence="1" key="1">
    <citation type="submission" date="2022-04" db="EMBL/GenBank/DDBJ databases">
        <title>Roseomonas acroporae sp. nov., isolated from coral Acropora digitifera.</title>
        <authorList>
            <person name="Sun H."/>
        </authorList>
    </citation>
    <scope>NUCLEOTIDE SEQUENCE</scope>
    <source>
        <strain evidence="1">NAR14</strain>
    </source>
</reference>
<evidence type="ECO:0000313" key="1">
    <source>
        <dbReference type="EMBL" id="MCK8784952.1"/>
    </source>
</evidence>
<keyword evidence="2" id="KW-1185">Reference proteome</keyword>
<dbReference type="RefSeq" id="WP_248667075.1">
    <property type="nucleotide sequence ID" value="NZ_JALPRX010000046.1"/>
</dbReference>
<evidence type="ECO:0000313" key="2">
    <source>
        <dbReference type="Proteomes" id="UP001139516"/>
    </source>
</evidence>
<dbReference type="InterPro" id="IPR006356">
    <property type="entry name" value="HAD-SF_hydro_IIA_hyp3"/>
</dbReference>
<organism evidence="1 2">
    <name type="scientific">Roseomonas acroporae</name>
    <dbReference type="NCBI Taxonomy" id="2937791"/>
    <lineage>
        <taxon>Bacteria</taxon>
        <taxon>Pseudomonadati</taxon>
        <taxon>Pseudomonadota</taxon>
        <taxon>Alphaproteobacteria</taxon>
        <taxon>Acetobacterales</taxon>
        <taxon>Roseomonadaceae</taxon>
        <taxon>Roseomonas</taxon>
    </lineage>
</organism>
<dbReference type="GO" id="GO:0005737">
    <property type="term" value="C:cytoplasm"/>
    <property type="evidence" value="ECO:0007669"/>
    <property type="project" value="TreeGrafter"/>
</dbReference>
<sequence length="292" mass="31271">MRILDGIGGLAGRYDGFVLDLWGVVHDGAQPYPGVLDALARLRALGKRVCFLTNAPRRAALIAAQIGRMGVTPELYDGIMSSGELTWRYLDARRTPRADPWFARLGSRAFHIGPAREHRGLLDGLGIDVAATPDAADFVLNTGPDPERGPLSVEPYLPILAECARHRLPMLCVNPDRAVMVRGQRLICAGALSERYQIDHGGDVFEVGKPDPQVYPPVLEVLGIADRSRVLAVGDTPHTDLAGAEAAGLDAAWALTGLAGDEHGEDPSPELLAKALAVHALTPVAAIRALRW</sequence>
<name>A0A9X1YA71_9PROT</name>
<dbReference type="PANTHER" id="PTHR19288">
    <property type="entry name" value="4-NITROPHENYLPHOSPHATASE-RELATED"/>
    <property type="match status" value="1"/>
</dbReference>
<dbReference type="Proteomes" id="UP001139516">
    <property type="component" value="Unassembled WGS sequence"/>
</dbReference>
<dbReference type="GO" id="GO:0016791">
    <property type="term" value="F:phosphatase activity"/>
    <property type="evidence" value="ECO:0007669"/>
    <property type="project" value="TreeGrafter"/>
</dbReference>
<dbReference type="InterPro" id="IPR023214">
    <property type="entry name" value="HAD_sf"/>
</dbReference>
<dbReference type="NCBIfam" id="TIGR01459">
    <property type="entry name" value="HAD-SF-IIA-hyp4"/>
    <property type="match status" value="1"/>
</dbReference>
<dbReference type="Pfam" id="PF13344">
    <property type="entry name" value="Hydrolase_6"/>
    <property type="match status" value="1"/>
</dbReference>